<feature type="domain" description="Multidrug resistance protein MdtA-like barrel-sandwich hybrid" evidence="9">
    <location>
        <begin position="94"/>
        <end position="274"/>
    </location>
</feature>
<reference evidence="10" key="1">
    <citation type="submission" date="2022-03" db="EMBL/GenBank/DDBJ databases">
        <title>The complete genome sequence of a Methyloterrigena soli.</title>
        <authorList>
            <person name="Zi Z."/>
        </authorList>
    </citation>
    <scope>NUCLEOTIDE SEQUENCE</scope>
    <source>
        <strain evidence="10">M48</strain>
    </source>
</reference>
<gene>
    <name evidence="10" type="ORF">ML536_21585</name>
</gene>
<evidence type="ECO:0000259" key="9">
    <source>
        <dbReference type="Pfam" id="PF25917"/>
    </source>
</evidence>
<sequence length="403" mass="42742">MSRLHAVQSTGAALEDDRIEPATLEAAPPATLPETAPLPAPAQEEAASKARRRPPAKAIVRILLIFFVLLLGWYVATDRMAPSSSTGAVAAFTTQVAPRVSGEVTEVLVRDNQEVKAGDALFVLDPRPFDLAVKQAEANLAQATQGVDASTASVASAQARVTQAEATLENTRASVARTQSLVERGVAAKAQADKAASDLKSAEAALEAARADLESALFKAGGQGVINPQIQLAQVQLEQAELNRTFATVTAPTDGVITNLRLAVGQFINAGSPAMTFIGAERPWIMVDMRENQLANITAGAEASILFDGQPGRLYEGRVQGIAWGIDPGRTSANGLPQNQATTRWFEPARTIPVHVELLEDWPANVRVGSKVNVLVYAAGDANPIAWIATGLQHLRSYLSFLY</sequence>
<name>A0AA41QR09_9HYPH</name>
<dbReference type="Gene3D" id="2.40.30.170">
    <property type="match status" value="1"/>
</dbReference>
<comment type="caution">
    <text evidence="10">The sequence shown here is derived from an EMBL/GenBank/DDBJ whole genome shotgun (WGS) entry which is preliminary data.</text>
</comment>
<accession>A0AA41QR09</accession>
<keyword evidence="11" id="KW-1185">Reference proteome</keyword>
<dbReference type="Gene3D" id="1.10.287.470">
    <property type="entry name" value="Helix hairpin bin"/>
    <property type="match status" value="1"/>
</dbReference>
<dbReference type="GO" id="GO:0016020">
    <property type="term" value="C:membrane"/>
    <property type="evidence" value="ECO:0007669"/>
    <property type="project" value="UniProtKB-SubCell"/>
</dbReference>
<evidence type="ECO:0000256" key="4">
    <source>
        <dbReference type="ARBA" id="ARBA00023136"/>
    </source>
</evidence>
<dbReference type="PANTHER" id="PTHR30386:SF26">
    <property type="entry name" value="TRANSPORT PROTEIN COMB"/>
    <property type="match status" value="1"/>
</dbReference>
<dbReference type="RefSeq" id="WP_281737320.1">
    <property type="nucleotide sequence ID" value="NZ_JAKETQ010000005.1"/>
</dbReference>
<feature type="domain" description="Multidrug resistance protein MdtA-like alpha-helical hairpin" evidence="8">
    <location>
        <begin position="155"/>
        <end position="216"/>
    </location>
</feature>
<dbReference type="EMBL" id="JALAZD010000005">
    <property type="protein sequence ID" value="MCI0129436.1"/>
    <property type="molecule type" value="Genomic_DNA"/>
</dbReference>
<evidence type="ECO:0000256" key="7">
    <source>
        <dbReference type="SAM" id="Phobius"/>
    </source>
</evidence>
<evidence type="ECO:0000256" key="2">
    <source>
        <dbReference type="ARBA" id="ARBA00022692"/>
    </source>
</evidence>
<evidence type="ECO:0000256" key="5">
    <source>
        <dbReference type="SAM" id="Coils"/>
    </source>
</evidence>
<comment type="subcellular location">
    <subcellularLocation>
        <location evidence="1">Membrane</location>
        <topology evidence="1">Single-pass membrane protein</topology>
    </subcellularLocation>
</comment>
<dbReference type="Proteomes" id="UP001156140">
    <property type="component" value="Unassembled WGS sequence"/>
</dbReference>
<dbReference type="InterPro" id="IPR050739">
    <property type="entry name" value="MFP"/>
</dbReference>
<evidence type="ECO:0000256" key="3">
    <source>
        <dbReference type="ARBA" id="ARBA00022989"/>
    </source>
</evidence>
<evidence type="ECO:0000256" key="1">
    <source>
        <dbReference type="ARBA" id="ARBA00004167"/>
    </source>
</evidence>
<organism evidence="10 11">
    <name type="scientific">Paradevosia shaoguanensis</name>
    <dbReference type="NCBI Taxonomy" id="1335043"/>
    <lineage>
        <taxon>Bacteria</taxon>
        <taxon>Pseudomonadati</taxon>
        <taxon>Pseudomonadota</taxon>
        <taxon>Alphaproteobacteria</taxon>
        <taxon>Hyphomicrobiales</taxon>
        <taxon>Devosiaceae</taxon>
        <taxon>Paradevosia</taxon>
    </lineage>
</organism>
<dbReference type="Pfam" id="PF25876">
    <property type="entry name" value="HH_MFP_RND"/>
    <property type="match status" value="1"/>
</dbReference>
<dbReference type="InterPro" id="IPR058624">
    <property type="entry name" value="MdtA-like_HH"/>
</dbReference>
<feature type="transmembrane region" description="Helical" evidence="7">
    <location>
        <begin position="58"/>
        <end position="76"/>
    </location>
</feature>
<keyword evidence="4 7" id="KW-0472">Membrane</keyword>
<protein>
    <submittedName>
        <fullName evidence="10">HlyD family secretion protein</fullName>
    </submittedName>
</protein>
<proteinExistence type="predicted"/>
<evidence type="ECO:0000313" key="11">
    <source>
        <dbReference type="Proteomes" id="UP001156140"/>
    </source>
</evidence>
<dbReference type="Pfam" id="PF25917">
    <property type="entry name" value="BSH_RND"/>
    <property type="match status" value="1"/>
</dbReference>
<feature type="region of interest" description="Disordered" evidence="6">
    <location>
        <begin position="1"/>
        <end position="51"/>
    </location>
</feature>
<feature type="compositionally biased region" description="Low complexity" evidence="6">
    <location>
        <begin position="21"/>
        <end position="45"/>
    </location>
</feature>
<evidence type="ECO:0000313" key="10">
    <source>
        <dbReference type="EMBL" id="MCI0129436.1"/>
    </source>
</evidence>
<dbReference type="PANTHER" id="PTHR30386">
    <property type="entry name" value="MEMBRANE FUSION SUBUNIT OF EMRAB-TOLC MULTIDRUG EFFLUX PUMP"/>
    <property type="match status" value="1"/>
</dbReference>
<evidence type="ECO:0000259" key="8">
    <source>
        <dbReference type="Pfam" id="PF25876"/>
    </source>
</evidence>
<feature type="coiled-coil region" evidence="5">
    <location>
        <begin position="154"/>
        <end position="219"/>
    </location>
</feature>
<evidence type="ECO:0000256" key="6">
    <source>
        <dbReference type="SAM" id="MobiDB-lite"/>
    </source>
</evidence>
<dbReference type="AlphaFoldDB" id="A0AA41QR09"/>
<keyword evidence="3 7" id="KW-1133">Transmembrane helix</keyword>
<dbReference type="InterPro" id="IPR058625">
    <property type="entry name" value="MdtA-like_BSH"/>
</dbReference>
<dbReference type="Gene3D" id="2.40.50.100">
    <property type="match status" value="1"/>
</dbReference>
<dbReference type="SUPFAM" id="SSF111369">
    <property type="entry name" value="HlyD-like secretion proteins"/>
    <property type="match status" value="3"/>
</dbReference>
<keyword evidence="5" id="KW-0175">Coiled coil</keyword>
<keyword evidence="2 7" id="KW-0812">Transmembrane</keyword>